<dbReference type="PANTHER" id="PTHR45719">
    <property type="entry name" value="GLYCOSYLTRANSFERASE"/>
    <property type="match status" value="1"/>
</dbReference>
<accession>A0A5N5J1P5</accession>
<evidence type="ECO:0000313" key="9">
    <source>
        <dbReference type="Proteomes" id="UP000326939"/>
    </source>
</evidence>
<keyword evidence="4 6" id="KW-0472">Membrane</keyword>
<evidence type="ECO:0000256" key="5">
    <source>
        <dbReference type="ARBA" id="ARBA00023180"/>
    </source>
</evidence>
<comment type="caution">
    <text evidence="7">The sequence shown here is derived from an EMBL/GenBank/DDBJ whole genome shotgun (WGS) entry which is preliminary data.</text>
</comment>
<dbReference type="EMBL" id="VDCV01000019">
    <property type="protein sequence ID" value="KAB5512802.1"/>
    <property type="molecule type" value="Genomic_DNA"/>
</dbReference>
<dbReference type="Proteomes" id="UP000326939">
    <property type="component" value="Chromosome 19"/>
</dbReference>
<keyword evidence="3" id="KW-0808">Transferase</keyword>
<dbReference type="InterPro" id="IPR003406">
    <property type="entry name" value="Glyco_trans_14"/>
</dbReference>
<feature type="transmembrane region" description="Helical" evidence="6">
    <location>
        <begin position="27"/>
        <end position="50"/>
    </location>
</feature>
<dbReference type="GO" id="GO:0016020">
    <property type="term" value="C:membrane"/>
    <property type="evidence" value="ECO:0007669"/>
    <property type="project" value="UniProtKB-SubCell"/>
</dbReference>
<comment type="subcellular location">
    <subcellularLocation>
        <location evidence="1">Membrane</location>
        <topology evidence="1">Single-pass type II membrane protein</topology>
    </subcellularLocation>
</comment>
<name>A0A5N5J1P5_9ROSI</name>
<evidence type="ECO:0000313" key="7">
    <source>
        <dbReference type="EMBL" id="KAB5512802.1"/>
    </source>
</evidence>
<evidence type="ECO:0000256" key="2">
    <source>
        <dbReference type="ARBA" id="ARBA00022676"/>
    </source>
</evidence>
<keyword evidence="2" id="KW-0328">Glycosyltransferase</keyword>
<evidence type="ECO:0000256" key="4">
    <source>
        <dbReference type="ARBA" id="ARBA00023136"/>
    </source>
</evidence>
<sequence>MSIKKALVSMRKNGNSHSGRLFGDRKWLIPFFASFIVFLTLFSSATFGVFTSSYGGEQVPFDVVSYTRPENSNGYFVESDLKKWFNRSRYSELEPPRLAYLISGTKGDSQRMIRTLQAVYHPRNQYILHLDLEAPPRERLMLGVYVKSDSTFQEVGNVRVMAQSNLVTYKGPTMIACTLQAIAIMLRESLEWDWFINLSASDYPLVTQDEDWNLKISAKRRHGIRADKTYFYRETLLESWGLDSGVSYCLLKLCYLLHVLSNLSRNLNFIEHTRLTGWKMSSRAKPIAIDPGLYLSKKSDLFLTSQRRSLPTSFKLFTGSAWIMLTRPFLEYCIMGWENFPRTILMYYTNFVSSPEGYFHTVICNTEEFQDTVIGHDLHYIAWDSPPRQHPISLTMKDFDKMVKSNAPFARKFARNDPVLDKIDKEILNRTSRFAPGAWCIGSSDNKSDPCSVRGSHSHFRPGPGAERLQELLQSLLSEDFRRKQCS</sequence>
<dbReference type="Pfam" id="PF02485">
    <property type="entry name" value="Branch"/>
    <property type="match status" value="2"/>
</dbReference>
<reference evidence="9" key="1">
    <citation type="journal article" date="2019" name="Gigascience">
        <title>De novo genome assembly of the endangered Acer yangbiense, a plant species with extremely small populations endemic to Yunnan Province, China.</title>
        <authorList>
            <person name="Yang J."/>
            <person name="Wariss H.M."/>
            <person name="Tao L."/>
            <person name="Zhang R."/>
            <person name="Yun Q."/>
            <person name="Hollingsworth P."/>
            <person name="Dao Z."/>
            <person name="Luo G."/>
            <person name="Guo H."/>
            <person name="Ma Y."/>
            <person name="Sun W."/>
        </authorList>
    </citation>
    <scope>NUCLEOTIDE SEQUENCE [LARGE SCALE GENOMIC DNA]</scope>
    <source>
        <strain evidence="9">cv. br00</strain>
    </source>
</reference>
<keyword evidence="5" id="KW-0325">Glycoprotein</keyword>
<reference evidence="7" key="3">
    <citation type="submission" date="2019-05" db="EMBL/GenBank/DDBJ databases">
        <authorList>
            <person name="Zhang R."/>
        </authorList>
    </citation>
    <scope>NUCLEOTIDE SEQUENCE [LARGE SCALE GENOMIC DNA]</scope>
    <source>
        <strain evidence="7">Br00</strain>
        <tissue evidence="7">Leaf</tissue>
    </source>
</reference>
<proteinExistence type="predicted"/>
<reference evidence="7" key="2">
    <citation type="journal article" date="2019" name="Nat. Commun.">
        <title>Genome-wide analysis of Cushion willow provides insights into alpine plant divergence in a biodiversity hotspot.</title>
        <authorList>
            <person name="Chen J.H."/>
            <person name="Huang Y."/>
            <person name="Brachi B."/>
            <person name="Yun Q.Z."/>
            <person name="Zhang W."/>
            <person name="Lu W."/>
            <person name="Li H.N."/>
            <person name="Li W.Q."/>
            <person name="Sun X.D."/>
            <person name="Wang G.Y."/>
            <person name="He J."/>
            <person name="Zhou Z."/>
            <person name="Chen K.Y."/>
            <person name="Ji Y.H."/>
            <person name="Shi M.M."/>
            <person name="Sun W.G."/>
            <person name="Yang Y.P."/>
            <person name="Zhang R.G."/>
            <person name="Abbott R.J."/>
            <person name="Sun H."/>
        </authorList>
    </citation>
    <scope>NUCLEOTIDE SEQUENCE</scope>
    <source>
        <strain evidence="7">Br00</strain>
        <tissue evidence="7">Leaf</tissue>
    </source>
</reference>
<keyword evidence="6" id="KW-0812">Transmembrane</keyword>
<dbReference type="GO" id="GO:0015020">
    <property type="term" value="F:glucuronosyltransferase activity"/>
    <property type="evidence" value="ECO:0007669"/>
    <property type="project" value="InterPro"/>
</dbReference>
<evidence type="ECO:0000256" key="1">
    <source>
        <dbReference type="ARBA" id="ARBA00004606"/>
    </source>
</evidence>
<evidence type="ECO:0000313" key="8">
    <source>
        <dbReference type="EMBL" id="KAB5513022.1"/>
    </source>
</evidence>
<dbReference type="AlphaFoldDB" id="A0A5N5J1P5"/>
<dbReference type="PANTHER" id="PTHR45719:SF9">
    <property type="entry name" value="CORE-2_I-BRANCHING BETA-1,6-N-ACETYLGLUCOSAMINYLTRANSFERASE FAMILY PROTEIN"/>
    <property type="match status" value="1"/>
</dbReference>
<organism evidence="7 9">
    <name type="scientific">Salix brachista</name>
    <dbReference type="NCBI Taxonomy" id="2182728"/>
    <lineage>
        <taxon>Eukaryota</taxon>
        <taxon>Viridiplantae</taxon>
        <taxon>Streptophyta</taxon>
        <taxon>Embryophyta</taxon>
        <taxon>Tracheophyta</taxon>
        <taxon>Spermatophyta</taxon>
        <taxon>Magnoliopsida</taxon>
        <taxon>eudicotyledons</taxon>
        <taxon>Gunneridae</taxon>
        <taxon>Pentapetalae</taxon>
        <taxon>rosids</taxon>
        <taxon>fabids</taxon>
        <taxon>Malpighiales</taxon>
        <taxon>Salicaceae</taxon>
        <taxon>Saliceae</taxon>
        <taxon>Salix</taxon>
    </lineage>
</organism>
<evidence type="ECO:0000256" key="3">
    <source>
        <dbReference type="ARBA" id="ARBA00022679"/>
    </source>
</evidence>
<keyword evidence="6" id="KW-1133">Transmembrane helix</keyword>
<gene>
    <name evidence="7" type="ORF">DKX38_029830</name>
    <name evidence="8" type="ORF">DKX38_030050</name>
</gene>
<dbReference type="EMBL" id="VDCV01000019">
    <property type="protein sequence ID" value="KAB5513022.1"/>
    <property type="molecule type" value="Genomic_DNA"/>
</dbReference>
<protein>
    <submittedName>
        <fullName evidence="7">Uncharacterized protein</fullName>
    </submittedName>
</protein>
<evidence type="ECO:0000256" key="6">
    <source>
        <dbReference type="SAM" id="Phobius"/>
    </source>
</evidence>
<keyword evidence="9" id="KW-1185">Reference proteome</keyword>
<dbReference type="InterPro" id="IPR044610">
    <property type="entry name" value="GLCAT14A/B/C"/>
</dbReference>